<dbReference type="AlphaFoldDB" id="W9SIW7"/>
<dbReference type="InterPro" id="IPR045000">
    <property type="entry name" value="TR"/>
</dbReference>
<keyword evidence="1" id="KW-0521">NADP</keyword>
<accession>W9SIW7</accession>
<dbReference type="InterPro" id="IPR036291">
    <property type="entry name" value="NAD(P)-bd_dom_sf"/>
</dbReference>
<dbReference type="PANTHER" id="PTHR42898">
    <property type="entry name" value="TROPINONE REDUCTASE"/>
    <property type="match status" value="1"/>
</dbReference>
<reference evidence="6" key="1">
    <citation type="submission" date="2013-01" db="EMBL/GenBank/DDBJ databases">
        <title>Draft Genome Sequence of a Mulberry Tree, Morus notabilis C.K. Schneid.</title>
        <authorList>
            <person name="He N."/>
            <person name="Zhao S."/>
        </authorList>
    </citation>
    <scope>NUCLEOTIDE SEQUENCE</scope>
</reference>
<keyword evidence="2" id="KW-0560">Oxidoreductase</keyword>
<keyword evidence="4" id="KW-0812">Transmembrane</keyword>
<dbReference type="InterPro" id="IPR020904">
    <property type="entry name" value="Sc_DH/Rdtase_CS"/>
</dbReference>
<name>W9SIW7_9ROSA</name>
<dbReference type="eggNOG" id="KOG0725">
    <property type="taxonomic scope" value="Eukaryota"/>
</dbReference>
<feature type="transmembrane region" description="Helical" evidence="4">
    <location>
        <begin position="17"/>
        <end position="36"/>
    </location>
</feature>
<dbReference type="PRINTS" id="PR00081">
    <property type="entry name" value="GDHRDH"/>
</dbReference>
<dbReference type="STRING" id="981085.W9SIW7"/>
<keyword evidence="4" id="KW-0472">Membrane</keyword>
<dbReference type="Gene3D" id="3.40.50.720">
    <property type="entry name" value="NAD(P)-binding Rossmann-like Domain"/>
    <property type="match status" value="1"/>
</dbReference>
<dbReference type="InterPro" id="IPR002347">
    <property type="entry name" value="SDR_fam"/>
</dbReference>
<comment type="similarity">
    <text evidence="3">Belongs to the short-chain dehydrogenases/reductases (SDR) family. SDR65C subfamily.</text>
</comment>
<dbReference type="Pfam" id="PF13561">
    <property type="entry name" value="adh_short_C2"/>
    <property type="match status" value="1"/>
</dbReference>
<evidence type="ECO:0000256" key="1">
    <source>
        <dbReference type="ARBA" id="ARBA00022857"/>
    </source>
</evidence>
<evidence type="ECO:0000256" key="3">
    <source>
        <dbReference type="ARBA" id="ARBA00025714"/>
    </source>
</evidence>
<evidence type="ECO:0000313" key="5">
    <source>
        <dbReference type="EMBL" id="EXC10721.1"/>
    </source>
</evidence>
<dbReference type="PROSITE" id="PS00061">
    <property type="entry name" value="ADH_SHORT"/>
    <property type="match status" value="1"/>
</dbReference>
<dbReference type="PANTHER" id="PTHR42898:SF6">
    <property type="entry name" value="NADP-DEPENDENT MANNITOL DEHYDROGENASE"/>
    <property type="match status" value="1"/>
</dbReference>
<dbReference type="SUPFAM" id="SSF51735">
    <property type="entry name" value="NAD(P)-binding Rossmann-fold domains"/>
    <property type="match status" value="1"/>
</dbReference>
<organism evidence="5 6">
    <name type="scientific">Morus notabilis</name>
    <dbReference type="NCBI Taxonomy" id="981085"/>
    <lineage>
        <taxon>Eukaryota</taxon>
        <taxon>Viridiplantae</taxon>
        <taxon>Streptophyta</taxon>
        <taxon>Embryophyta</taxon>
        <taxon>Tracheophyta</taxon>
        <taxon>Spermatophyta</taxon>
        <taxon>Magnoliopsida</taxon>
        <taxon>eudicotyledons</taxon>
        <taxon>Gunneridae</taxon>
        <taxon>Pentapetalae</taxon>
        <taxon>rosids</taxon>
        <taxon>fabids</taxon>
        <taxon>Rosales</taxon>
        <taxon>Moraceae</taxon>
        <taxon>Moreae</taxon>
        <taxon>Morus</taxon>
    </lineage>
</organism>
<protein>
    <recommendedName>
        <fullName evidence="7">Tropinone reductase-like protein</fullName>
    </recommendedName>
</protein>
<evidence type="ECO:0008006" key="7">
    <source>
        <dbReference type="Google" id="ProtNLM"/>
    </source>
</evidence>
<keyword evidence="4" id="KW-1133">Transmembrane helix</keyword>
<evidence type="ECO:0000256" key="4">
    <source>
        <dbReference type="SAM" id="Phobius"/>
    </source>
</evidence>
<dbReference type="EMBL" id="KE345646">
    <property type="protein sequence ID" value="EXC10721.1"/>
    <property type="molecule type" value="Genomic_DNA"/>
</dbReference>
<evidence type="ECO:0000313" key="6">
    <source>
        <dbReference type="Proteomes" id="UP000030645"/>
    </source>
</evidence>
<gene>
    <name evidence="5" type="ORF">L484_025305</name>
</gene>
<evidence type="ECO:0000256" key="2">
    <source>
        <dbReference type="ARBA" id="ARBA00023002"/>
    </source>
</evidence>
<dbReference type="GO" id="GO:0016491">
    <property type="term" value="F:oxidoreductase activity"/>
    <property type="evidence" value="ECO:0007669"/>
    <property type="project" value="UniProtKB-KW"/>
</dbReference>
<keyword evidence="6" id="KW-1185">Reference proteome</keyword>
<proteinExistence type="inferred from homology"/>
<sequence length="192" mass="20660">MSQLTYPLLGASGEGNIVFISVAGVTCINIGSIYGATKAAMNQLTKNLACEWAKDNIRSNCVVPWATRTPLAESYLSHGDNLKYVISRTPIGRVAEPNEVSSLVAFLCLPAASYITGQAICVDGGFTDVYYLKKQAKIAIVALLNFADFEESFIKPAMSRTPIGRIAEPSVFIGGILMPTSSSLHNWASRFC</sequence>
<dbReference type="Proteomes" id="UP000030645">
    <property type="component" value="Unassembled WGS sequence"/>
</dbReference>